<accession>A0A948WWW6</accession>
<gene>
    <name evidence="1" type="ORF">H9777_07395</name>
</gene>
<dbReference type="Proteomes" id="UP000783796">
    <property type="component" value="Unassembled WGS sequence"/>
</dbReference>
<dbReference type="EMBL" id="JAHLFW010000064">
    <property type="protein sequence ID" value="MBU3838125.1"/>
    <property type="molecule type" value="Genomic_DNA"/>
</dbReference>
<protein>
    <submittedName>
        <fullName evidence="1">Uncharacterized protein</fullName>
    </submittedName>
</protein>
<comment type="caution">
    <text evidence="1">The sequence shown here is derived from an EMBL/GenBank/DDBJ whole genome shotgun (WGS) entry which is preliminary data.</text>
</comment>
<reference evidence="1" key="1">
    <citation type="journal article" date="2021" name="PeerJ">
        <title>Extensive microbial diversity within the chicken gut microbiome revealed by metagenomics and culture.</title>
        <authorList>
            <person name="Gilroy R."/>
            <person name="Ravi A."/>
            <person name="Getino M."/>
            <person name="Pursley I."/>
            <person name="Horton D.L."/>
            <person name="Alikhan N.F."/>
            <person name="Baker D."/>
            <person name="Gharbi K."/>
            <person name="Hall N."/>
            <person name="Watson M."/>
            <person name="Adriaenssens E.M."/>
            <person name="Foster-Nyarko E."/>
            <person name="Jarju S."/>
            <person name="Secka A."/>
            <person name="Antonio M."/>
            <person name="Oren A."/>
            <person name="Chaudhuri R.R."/>
            <person name="La Ragione R."/>
            <person name="Hildebrand F."/>
            <person name="Pallen M.J."/>
        </authorList>
    </citation>
    <scope>NUCLEOTIDE SEQUENCE</scope>
    <source>
        <strain evidence="1">G4-2901</strain>
    </source>
</reference>
<sequence length="219" mass="26292">MAQYNYLIEYYFEKEPYTKYRAFFATDEVFQECKVSYYDLKSAIPVVSELYEYFMYDTQKRGRTHFIMPDNPIYVRVIQGLDKAIETEQIFDEEQFWSKICPYIHRNRVSEILKEIDKTFSMKSVAQKKQGKLIQTSILLLLYKRCILFNKMSFKDFRSLIVLFYGIKDCSYKENDCTNGFKCDGKCETCFIENRSDGMCLEIYKNNRSLFTSKMRKTF</sequence>
<reference evidence="1" key="2">
    <citation type="submission" date="2021-04" db="EMBL/GenBank/DDBJ databases">
        <authorList>
            <person name="Gilroy R."/>
        </authorList>
    </citation>
    <scope>NUCLEOTIDE SEQUENCE</scope>
    <source>
        <strain evidence="1">G4-2901</strain>
    </source>
</reference>
<dbReference type="AlphaFoldDB" id="A0A948WWW6"/>
<evidence type="ECO:0000313" key="2">
    <source>
        <dbReference type="Proteomes" id="UP000783796"/>
    </source>
</evidence>
<evidence type="ECO:0000313" key="1">
    <source>
        <dbReference type="EMBL" id="MBU3838125.1"/>
    </source>
</evidence>
<organism evidence="1 2">
    <name type="scientific">Candidatus Phocaeicola faecigallinarum</name>
    <dbReference type="NCBI Taxonomy" id="2838732"/>
    <lineage>
        <taxon>Bacteria</taxon>
        <taxon>Pseudomonadati</taxon>
        <taxon>Bacteroidota</taxon>
        <taxon>Bacteroidia</taxon>
        <taxon>Bacteroidales</taxon>
        <taxon>Bacteroidaceae</taxon>
        <taxon>Phocaeicola</taxon>
    </lineage>
</organism>
<name>A0A948WWW6_9BACT</name>
<proteinExistence type="predicted"/>